<dbReference type="Proteomes" id="UP001528411">
    <property type="component" value="Unassembled WGS sequence"/>
</dbReference>
<comment type="caution">
    <text evidence="1">The sequence shown here is derived from an EMBL/GenBank/DDBJ whole genome shotgun (WGS) entry which is preliminary data.</text>
</comment>
<dbReference type="EMBL" id="JAQOMS010000002">
    <property type="protein sequence ID" value="MDC2890380.1"/>
    <property type="molecule type" value="Genomic_DNA"/>
</dbReference>
<sequence>MSSITKSFIAKLKKKAKTLRKDSPRSLTQIQDELAREFGYLNWRTLISYEGRGVILVIDAEEWFRLNYTLSVNHSNIYPTIEEPHDVFEIIASQFDFALDISDGGRFAEMAENLALEGPWISESYLAKLYSGE</sequence>
<protein>
    <submittedName>
        <fullName evidence="1">Uncharacterized protein</fullName>
    </submittedName>
</protein>
<dbReference type="RefSeq" id="WP_272181592.1">
    <property type="nucleotide sequence ID" value="NZ_JAQOMS010000002.1"/>
</dbReference>
<organism evidence="1 2">
    <name type="scientific">Psychrosphaera algicola</name>
    <dbReference type="NCBI Taxonomy" id="3023714"/>
    <lineage>
        <taxon>Bacteria</taxon>
        <taxon>Pseudomonadati</taxon>
        <taxon>Pseudomonadota</taxon>
        <taxon>Gammaproteobacteria</taxon>
        <taxon>Alteromonadales</taxon>
        <taxon>Pseudoalteromonadaceae</taxon>
        <taxon>Psychrosphaera</taxon>
    </lineage>
</organism>
<keyword evidence="2" id="KW-1185">Reference proteome</keyword>
<accession>A0ABT5FFQ3</accession>
<name>A0ABT5FFQ3_9GAMM</name>
<evidence type="ECO:0000313" key="2">
    <source>
        <dbReference type="Proteomes" id="UP001528411"/>
    </source>
</evidence>
<proteinExistence type="predicted"/>
<reference evidence="1 2" key="1">
    <citation type="submission" date="2023-01" db="EMBL/GenBank/DDBJ databases">
        <title>Psychrosphaera sp. nov., isolated from marine algae.</title>
        <authorList>
            <person name="Bayburt H."/>
            <person name="Choi B.J."/>
            <person name="Kim J.M."/>
            <person name="Choi D.G."/>
            <person name="Jeon C.O."/>
        </authorList>
    </citation>
    <scope>NUCLEOTIDE SEQUENCE [LARGE SCALE GENOMIC DNA]</scope>
    <source>
        <strain evidence="1 2">G1-22</strain>
    </source>
</reference>
<evidence type="ECO:0000313" key="1">
    <source>
        <dbReference type="EMBL" id="MDC2890380.1"/>
    </source>
</evidence>
<gene>
    <name evidence="1" type="ORF">PN838_18470</name>
</gene>